<keyword evidence="3" id="KW-0238">DNA-binding</keyword>
<comment type="similarity">
    <text evidence="1">Belongs to the LysR transcriptional regulatory family.</text>
</comment>
<dbReference type="PRINTS" id="PR00039">
    <property type="entry name" value="HTHLYSR"/>
</dbReference>
<dbReference type="InterPro" id="IPR036388">
    <property type="entry name" value="WH-like_DNA-bd_sf"/>
</dbReference>
<dbReference type="EMBL" id="BAABFO010000003">
    <property type="protein sequence ID" value="GAA4326280.1"/>
    <property type="molecule type" value="Genomic_DNA"/>
</dbReference>
<keyword evidence="4" id="KW-0804">Transcription</keyword>
<evidence type="ECO:0000313" key="6">
    <source>
        <dbReference type="EMBL" id="GAA4326280.1"/>
    </source>
</evidence>
<dbReference type="PANTHER" id="PTHR30537">
    <property type="entry name" value="HTH-TYPE TRANSCRIPTIONAL REGULATOR"/>
    <property type="match status" value="1"/>
</dbReference>
<dbReference type="Gene3D" id="1.10.10.10">
    <property type="entry name" value="Winged helix-like DNA-binding domain superfamily/Winged helix DNA-binding domain"/>
    <property type="match status" value="1"/>
</dbReference>
<evidence type="ECO:0000256" key="3">
    <source>
        <dbReference type="ARBA" id="ARBA00023125"/>
    </source>
</evidence>
<dbReference type="InterPro" id="IPR005119">
    <property type="entry name" value="LysR_subst-bd"/>
</dbReference>
<keyword evidence="2" id="KW-0805">Transcription regulation</keyword>
<comment type="caution">
    <text evidence="6">The sequence shown here is derived from an EMBL/GenBank/DDBJ whole genome shotgun (WGS) entry which is preliminary data.</text>
</comment>
<dbReference type="PANTHER" id="PTHR30537:SF74">
    <property type="entry name" value="HTH-TYPE TRANSCRIPTIONAL REGULATOR TRPI"/>
    <property type="match status" value="1"/>
</dbReference>
<feature type="domain" description="HTH lysR-type" evidence="5">
    <location>
        <begin position="1"/>
        <end position="53"/>
    </location>
</feature>
<dbReference type="PROSITE" id="PS50931">
    <property type="entry name" value="HTH_LYSR"/>
    <property type="match status" value="1"/>
</dbReference>
<dbReference type="Pfam" id="PF03466">
    <property type="entry name" value="LysR_substrate"/>
    <property type="match status" value="1"/>
</dbReference>
<protein>
    <submittedName>
        <fullName evidence="6">Transcriptional regulator GcvA</fullName>
    </submittedName>
</protein>
<dbReference type="CDD" id="cd08432">
    <property type="entry name" value="PBP2_GcdR_TrpI_HvrB_AmpR_like"/>
    <property type="match status" value="1"/>
</dbReference>
<evidence type="ECO:0000256" key="1">
    <source>
        <dbReference type="ARBA" id="ARBA00009437"/>
    </source>
</evidence>
<dbReference type="InterPro" id="IPR000847">
    <property type="entry name" value="LysR_HTH_N"/>
</dbReference>
<organism evidence="6 7">
    <name type="scientific">Pigmentiphaga soli</name>
    <dbReference type="NCBI Taxonomy" id="1007095"/>
    <lineage>
        <taxon>Bacteria</taxon>
        <taxon>Pseudomonadati</taxon>
        <taxon>Pseudomonadota</taxon>
        <taxon>Betaproteobacteria</taxon>
        <taxon>Burkholderiales</taxon>
        <taxon>Alcaligenaceae</taxon>
        <taxon>Pigmentiphaga</taxon>
    </lineage>
</organism>
<evidence type="ECO:0000259" key="5">
    <source>
        <dbReference type="PROSITE" id="PS50931"/>
    </source>
</evidence>
<keyword evidence="7" id="KW-1185">Reference proteome</keyword>
<dbReference type="SUPFAM" id="SSF53850">
    <property type="entry name" value="Periplasmic binding protein-like II"/>
    <property type="match status" value="1"/>
</dbReference>
<reference evidence="7" key="1">
    <citation type="journal article" date="2019" name="Int. J. Syst. Evol. Microbiol.">
        <title>The Global Catalogue of Microorganisms (GCM) 10K type strain sequencing project: providing services to taxonomists for standard genome sequencing and annotation.</title>
        <authorList>
            <consortium name="The Broad Institute Genomics Platform"/>
            <consortium name="The Broad Institute Genome Sequencing Center for Infectious Disease"/>
            <person name="Wu L."/>
            <person name="Ma J."/>
        </authorList>
    </citation>
    <scope>NUCLEOTIDE SEQUENCE [LARGE SCALE GENOMIC DNA]</scope>
    <source>
        <strain evidence="7">JCM 17666</strain>
    </source>
</reference>
<gene>
    <name evidence="6" type="ORF">GCM10023144_09560</name>
</gene>
<evidence type="ECO:0000256" key="2">
    <source>
        <dbReference type="ARBA" id="ARBA00023015"/>
    </source>
</evidence>
<accession>A0ABP8GLU2</accession>
<evidence type="ECO:0000313" key="7">
    <source>
        <dbReference type="Proteomes" id="UP001501671"/>
    </source>
</evidence>
<dbReference type="Proteomes" id="UP001501671">
    <property type="component" value="Unassembled WGS sequence"/>
</dbReference>
<evidence type="ECO:0000256" key="4">
    <source>
        <dbReference type="ARBA" id="ARBA00023163"/>
    </source>
</evidence>
<dbReference type="InterPro" id="IPR036390">
    <property type="entry name" value="WH_DNA-bd_sf"/>
</dbReference>
<dbReference type="InterPro" id="IPR058163">
    <property type="entry name" value="LysR-type_TF_proteobact-type"/>
</dbReference>
<dbReference type="NCBIfam" id="NF008352">
    <property type="entry name" value="PRK11139.1"/>
    <property type="match status" value="1"/>
</dbReference>
<name>A0ABP8GLU2_9BURK</name>
<proteinExistence type="inferred from homology"/>
<sequence length="287" mass="32201">MRVFESVARHLSFTAAAEELHITQGAISHQIKTLENWLGFELFDRSNRRLKLTRSGEVYATQLTSAFAHIVQATQELLVSGAHQILTIRGHTTLFVRWLIPFLPRFQAEHPDIRVRLFSTSTDGTDFRREQADVGIIYGEGPWPGLRSDMLLTDALTPVVAPALAAQLPSPCTVESLLALPLLYSNRRPQHWSEWIEGVGATRARSPGDIYCEDLSIVYQCAIDGLGVALGQLSYVSKELENGTLVAPHPFVLRRERGYHLVCPTEYADEPKVARFREWLLAQLGRS</sequence>
<dbReference type="Gene3D" id="3.40.190.10">
    <property type="entry name" value="Periplasmic binding protein-like II"/>
    <property type="match status" value="2"/>
</dbReference>
<dbReference type="Pfam" id="PF00126">
    <property type="entry name" value="HTH_1"/>
    <property type="match status" value="1"/>
</dbReference>
<dbReference type="SUPFAM" id="SSF46785">
    <property type="entry name" value="Winged helix' DNA-binding domain"/>
    <property type="match status" value="1"/>
</dbReference>